<keyword evidence="3" id="KW-1185">Reference proteome</keyword>
<evidence type="ECO:0000313" key="3">
    <source>
        <dbReference type="Proteomes" id="UP000249518"/>
    </source>
</evidence>
<protein>
    <submittedName>
        <fullName evidence="2">Uncharacterized protein</fullName>
    </submittedName>
</protein>
<reference evidence="2 3" key="1">
    <citation type="submission" date="2018-06" db="EMBL/GenBank/DDBJ databases">
        <title>Genomic Encyclopedia of Type Strains, Phase III (KMG-III): the genomes of soil and plant-associated and newly described type strains.</title>
        <authorList>
            <person name="Whitman W."/>
        </authorList>
    </citation>
    <scope>NUCLEOTIDE SEQUENCE [LARGE SCALE GENOMIC DNA]</scope>
    <source>
        <strain evidence="2 3">CGMCC 1.12504</strain>
    </source>
</reference>
<accession>A0A328WM19</accession>
<dbReference type="OrthoDB" id="1357677at2"/>
<dbReference type="AlphaFoldDB" id="A0A328WM19"/>
<keyword evidence="1" id="KW-0812">Transmembrane</keyword>
<dbReference type="EMBL" id="QLSV01000009">
    <property type="protein sequence ID" value="RAR47330.1"/>
    <property type="molecule type" value="Genomic_DNA"/>
</dbReference>
<gene>
    <name evidence="2" type="ORF">B0I10_1093</name>
</gene>
<dbReference type="RefSeq" id="WP_112086342.1">
    <property type="nucleotide sequence ID" value="NZ_QLSV01000009.1"/>
</dbReference>
<evidence type="ECO:0000313" key="2">
    <source>
        <dbReference type="EMBL" id="RAR47330.1"/>
    </source>
</evidence>
<feature type="transmembrane region" description="Helical" evidence="1">
    <location>
        <begin position="67"/>
        <end position="89"/>
    </location>
</feature>
<keyword evidence="1" id="KW-0472">Membrane</keyword>
<dbReference type="Proteomes" id="UP000249518">
    <property type="component" value="Unassembled WGS sequence"/>
</dbReference>
<sequence length="191" mass="22707">MKFGKYSIFEITGVLLIILYVSTDFVGYYFFPLIWIIASIYDIYKTKKYLKEKPKNEIRIRTKNDSYYNLIPFILGSIFCLFSVFFYFVTETEKIGVIIFFIFGVTQILQGLNFIPNSFIKVENENLNFENGKIKQNIDVNKIRTFEINEEKIKFTTEDEKNITLQHLELNTSEITEVERFLKKYIIKPIC</sequence>
<organism evidence="2 3">
    <name type="scientific">Flavobacterium lacus</name>
    <dbReference type="NCBI Taxonomy" id="1353778"/>
    <lineage>
        <taxon>Bacteria</taxon>
        <taxon>Pseudomonadati</taxon>
        <taxon>Bacteroidota</taxon>
        <taxon>Flavobacteriia</taxon>
        <taxon>Flavobacteriales</taxon>
        <taxon>Flavobacteriaceae</taxon>
        <taxon>Flavobacterium</taxon>
    </lineage>
</organism>
<evidence type="ECO:0000256" key="1">
    <source>
        <dbReference type="SAM" id="Phobius"/>
    </source>
</evidence>
<keyword evidence="1" id="KW-1133">Transmembrane helix</keyword>
<feature type="transmembrane region" description="Helical" evidence="1">
    <location>
        <begin position="95"/>
        <end position="115"/>
    </location>
</feature>
<comment type="caution">
    <text evidence="2">The sequence shown here is derived from an EMBL/GenBank/DDBJ whole genome shotgun (WGS) entry which is preliminary data.</text>
</comment>
<name>A0A328WM19_9FLAO</name>
<proteinExistence type="predicted"/>